<reference evidence="7 8" key="1">
    <citation type="submission" date="2019-01" db="EMBL/GenBank/DDBJ databases">
        <title>Sequencing of cultivated peanut Arachis hypogaea provides insights into genome evolution and oil improvement.</title>
        <authorList>
            <person name="Chen X."/>
        </authorList>
    </citation>
    <scope>NUCLEOTIDE SEQUENCE [LARGE SCALE GENOMIC DNA]</scope>
    <source>
        <strain evidence="8">cv. Fuhuasheng</strain>
        <tissue evidence="7">Leaves</tissue>
    </source>
</reference>
<evidence type="ECO:0000256" key="4">
    <source>
        <dbReference type="ARBA" id="ARBA00022833"/>
    </source>
</evidence>
<dbReference type="CDD" id="cd04481">
    <property type="entry name" value="RPA1_DBD_B_like"/>
    <property type="match status" value="1"/>
</dbReference>
<dbReference type="AlphaFoldDB" id="A0A445AGA0"/>
<proteinExistence type="inferred from homology"/>
<feature type="domain" description="Replication factor A C-terminal" evidence="6">
    <location>
        <begin position="342"/>
        <end position="461"/>
    </location>
</feature>
<gene>
    <name evidence="7" type="ORF">Ahy_B02g059129</name>
</gene>
<dbReference type="GO" id="GO:0008270">
    <property type="term" value="F:zinc ion binding"/>
    <property type="evidence" value="ECO:0007669"/>
    <property type="project" value="UniProtKB-KW"/>
</dbReference>
<evidence type="ECO:0000313" key="8">
    <source>
        <dbReference type="Proteomes" id="UP000289738"/>
    </source>
</evidence>
<keyword evidence="4" id="KW-0862">Zinc</keyword>
<evidence type="ECO:0000256" key="2">
    <source>
        <dbReference type="ARBA" id="ARBA00022723"/>
    </source>
</evidence>
<evidence type="ECO:0000256" key="1">
    <source>
        <dbReference type="ARBA" id="ARBA00005690"/>
    </source>
</evidence>
<dbReference type="EMBL" id="SDMP01000012">
    <property type="protein sequence ID" value="RYR25408.1"/>
    <property type="molecule type" value="Genomic_DNA"/>
</dbReference>
<organism evidence="7 8">
    <name type="scientific">Arachis hypogaea</name>
    <name type="common">Peanut</name>
    <dbReference type="NCBI Taxonomy" id="3818"/>
    <lineage>
        <taxon>Eukaryota</taxon>
        <taxon>Viridiplantae</taxon>
        <taxon>Streptophyta</taxon>
        <taxon>Embryophyta</taxon>
        <taxon>Tracheophyta</taxon>
        <taxon>Spermatophyta</taxon>
        <taxon>Magnoliopsida</taxon>
        <taxon>eudicotyledons</taxon>
        <taxon>Gunneridae</taxon>
        <taxon>Pentapetalae</taxon>
        <taxon>rosids</taxon>
        <taxon>fabids</taxon>
        <taxon>Fabales</taxon>
        <taxon>Fabaceae</taxon>
        <taxon>Papilionoideae</taxon>
        <taxon>50 kb inversion clade</taxon>
        <taxon>dalbergioids sensu lato</taxon>
        <taxon>Dalbergieae</taxon>
        <taxon>Pterocarpus clade</taxon>
        <taxon>Arachis</taxon>
    </lineage>
</organism>
<name>A0A445AGA0_ARAHY</name>
<dbReference type="SUPFAM" id="SSF50249">
    <property type="entry name" value="Nucleic acid-binding proteins"/>
    <property type="match status" value="2"/>
</dbReference>
<keyword evidence="5" id="KW-0238">DNA-binding</keyword>
<evidence type="ECO:0000259" key="6">
    <source>
        <dbReference type="Pfam" id="PF08646"/>
    </source>
</evidence>
<evidence type="ECO:0000313" key="7">
    <source>
        <dbReference type="EMBL" id="RYR25408.1"/>
    </source>
</evidence>
<dbReference type="PANTHER" id="PTHR47165:SF4">
    <property type="entry name" value="OS03G0429900 PROTEIN"/>
    <property type="match status" value="1"/>
</dbReference>
<dbReference type="PANTHER" id="PTHR47165">
    <property type="entry name" value="OS03G0429900 PROTEIN"/>
    <property type="match status" value="1"/>
</dbReference>
<dbReference type="Pfam" id="PF08646">
    <property type="entry name" value="Rep_fac-A_C"/>
    <property type="match status" value="1"/>
</dbReference>
<accession>A0A445AGA0</accession>
<dbReference type="GO" id="GO:0003677">
    <property type="term" value="F:DNA binding"/>
    <property type="evidence" value="ECO:0007669"/>
    <property type="project" value="UniProtKB-KW"/>
</dbReference>
<dbReference type="CDD" id="cd04476">
    <property type="entry name" value="RPA1_DBD_C"/>
    <property type="match status" value="1"/>
</dbReference>
<dbReference type="InterPro" id="IPR013955">
    <property type="entry name" value="Rep_factor-A_C"/>
</dbReference>
<evidence type="ECO:0000256" key="3">
    <source>
        <dbReference type="ARBA" id="ARBA00022771"/>
    </source>
</evidence>
<comment type="similarity">
    <text evidence="1">Belongs to the replication factor A protein 1 family.</text>
</comment>
<dbReference type="InterPro" id="IPR012340">
    <property type="entry name" value="NA-bd_OB-fold"/>
</dbReference>
<comment type="caution">
    <text evidence="7">The sequence shown here is derived from an EMBL/GenBank/DDBJ whole genome shotgun (WGS) entry which is preliminary data.</text>
</comment>
<keyword evidence="3" id="KW-0863">Zinc-finger</keyword>
<dbReference type="InterPro" id="IPR047192">
    <property type="entry name" value="Euk_RPA1_DBD_C"/>
</dbReference>
<sequence length="537" mass="61329">MLQSQRLPLKSVHLMEEHMRHWRLREGEEETSLCVVFVSCLEWRETIRRDVISVKRRHFYEFHVSPTLPAKLSGCASCPEIAGRTTLNPGVQGGRIYTTIPRSLAKKYISIIHEFHMYTMSNFIIVDNITKKKNGVSRWVLVFSHRTRVEHIENPTFSLEAFRFRNLAEMHTVEKVEDLELFDIIGEVVGKEDPRELITSKGIETKRLVVIVEDLEKNRLSCTLFGETVDQILPHLDDDQLEPLIVILQYFKATRWNGKTLVQSHFELSKVHVNPELKEVMSFKKSLLSGSESTSMRISHQSTQSSWVGTDELNNGTAIVKTIEEVFKSVEVKGLNVCNASKEGPTWIAACRRCPKKVETPIGNRYECAKCGHTHGCAALRYKVEVMVFDGTGSITLLLWDRETNQLCGKAAEKIVEEDDAKEDEYPKSLDNMMDRIVLFKINVKSGNIKHYDQIYTVMKVCDDEETVAKNKPKQMDENRGSNTLEMSGHVVNLKNDNDPQLTVDSMENCVESLKYKIPAKRIADSLKYGSVVDEEC</sequence>
<evidence type="ECO:0000256" key="5">
    <source>
        <dbReference type="ARBA" id="ARBA00023125"/>
    </source>
</evidence>
<keyword evidence="2" id="KW-0479">Metal-binding</keyword>
<dbReference type="STRING" id="3818.A0A445AGA0"/>
<protein>
    <recommendedName>
        <fullName evidence="6">Replication factor A C-terminal domain-containing protein</fullName>
    </recommendedName>
</protein>
<dbReference type="Proteomes" id="UP000289738">
    <property type="component" value="Chromosome B02"/>
</dbReference>
<dbReference type="Gene3D" id="2.40.50.140">
    <property type="entry name" value="Nucleic acid-binding proteins"/>
    <property type="match status" value="2"/>
</dbReference>
<keyword evidence="8" id="KW-1185">Reference proteome</keyword>